<dbReference type="SUPFAM" id="SSF55194">
    <property type="entry name" value="Ribosome recycling factor, RRF"/>
    <property type="match status" value="1"/>
</dbReference>
<dbReference type="GO" id="GO:0043023">
    <property type="term" value="F:ribosomal large subunit binding"/>
    <property type="evidence" value="ECO:0007669"/>
    <property type="project" value="TreeGrafter"/>
</dbReference>
<dbReference type="AlphaFoldDB" id="A0A507E0D5"/>
<accession>A0A507E0D5</accession>
<comment type="similarity">
    <text evidence="1">Belongs to the RRF family.</text>
</comment>
<sequence length="310" mass="34476">MIRALAIRQSLPRLSGPQPLRRPFSLLTQLTTRTRCQPCTLQQPALATQQRKYATKKGKGADVKKGGKKATAVQEDEEDEEHEDDDAEEFDMGVYEEDMKTEVTRFRTELDAFRIGRVNPESVVVSHKGNRVPLSRLAQINIKDAQTLMVIMNEEEHTSMVDKAIRQADLGLNPQPHASGVLRVPIPKLTAEYKSALSKKAIQDAEKARNRIRGVRANARTHMKKGPRMPADTSRRIEKDLDNLTKNIIKDVDTALAAKQKDIEKAEPTSADVPIVRRLGLSEEKLDVATAPAKAGARSYSTICACHPQS</sequence>
<evidence type="ECO:0000256" key="1">
    <source>
        <dbReference type="ARBA" id="ARBA00005912"/>
    </source>
</evidence>
<reference evidence="6 7" key="1">
    <citation type="journal article" date="2019" name="Sci. Rep.">
        <title>Comparative genomics of chytrid fungi reveal insights into the obligate biotrophic and pathogenic lifestyle of Synchytrium endobioticum.</title>
        <authorList>
            <person name="van de Vossenberg B.T.L.H."/>
            <person name="Warris S."/>
            <person name="Nguyen H.D.T."/>
            <person name="van Gent-Pelzer M.P.E."/>
            <person name="Joly D.L."/>
            <person name="van de Geest H.C."/>
            <person name="Bonants P.J.M."/>
            <person name="Smith D.S."/>
            <person name="Levesque C.A."/>
            <person name="van der Lee T.A.J."/>
        </authorList>
    </citation>
    <scope>NUCLEOTIDE SEQUENCE [LARGE SCALE GENOMIC DNA]</scope>
    <source>
        <strain evidence="6 7">CBS 809.83</strain>
    </source>
</reference>
<dbReference type="STRING" id="109895.A0A507E0D5"/>
<dbReference type="InterPro" id="IPR036191">
    <property type="entry name" value="RRF_sf"/>
</dbReference>
<keyword evidence="7" id="KW-1185">Reference proteome</keyword>
<feature type="region of interest" description="Disordered" evidence="4">
    <location>
        <begin position="49"/>
        <end position="87"/>
    </location>
</feature>
<protein>
    <recommendedName>
        <fullName evidence="5">Ribosome recycling factor domain-containing protein</fullName>
    </recommendedName>
</protein>
<keyword evidence="2" id="KW-0648">Protein biosynthesis</keyword>
<dbReference type="GO" id="GO:0006412">
    <property type="term" value="P:translation"/>
    <property type="evidence" value="ECO:0007669"/>
    <property type="project" value="UniProtKB-KW"/>
</dbReference>
<dbReference type="Gene3D" id="3.30.1360.40">
    <property type="match status" value="1"/>
</dbReference>
<dbReference type="GO" id="GO:0005739">
    <property type="term" value="C:mitochondrion"/>
    <property type="evidence" value="ECO:0007669"/>
    <property type="project" value="TreeGrafter"/>
</dbReference>
<dbReference type="InterPro" id="IPR002661">
    <property type="entry name" value="Ribosome_recyc_fac"/>
</dbReference>
<evidence type="ECO:0000313" key="6">
    <source>
        <dbReference type="EMBL" id="TPX56825.1"/>
    </source>
</evidence>
<comment type="caution">
    <text evidence="6">The sequence shown here is derived from an EMBL/GenBank/DDBJ whole genome shotgun (WGS) entry which is preliminary data.</text>
</comment>
<dbReference type="InterPro" id="IPR023584">
    <property type="entry name" value="Ribosome_recyc_fac_dom"/>
</dbReference>
<dbReference type="Proteomes" id="UP000318582">
    <property type="component" value="Unassembled WGS sequence"/>
</dbReference>
<evidence type="ECO:0000256" key="4">
    <source>
        <dbReference type="SAM" id="MobiDB-lite"/>
    </source>
</evidence>
<feature type="compositionally biased region" description="Acidic residues" evidence="4">
    <location>
        <begin position="74"/>
        <end position="87"/>
    </location>
</feature>
<dbReference type="EMBL" id="QEAQ01000064">
    <property type="protein sequence ID" value="TPX56825.1"/>
    <property type="molecule type" value="Genomic_DNA"/>
</dbReference>
<evidence type="ECO:0000259" key="5">
    <source>
        <dbReference type="Pfam" id="PF01765"/>
    </source>
</evidence>
<name>A0A507E0D5_9FUNG</name>
<dbReference type="Pfam" id="PF01765">
    <property type="entry name" value="RRF"/>
    <property type="match status" value="1"/>
</dbReference>
<dbReference type="PANTHER" id="PTHR20982">
    <property type="entry name" value="RIBOSOME RECYCLING FACTOR"/>
    <property type="match status" value="1"/>
</dbReference>
<gene>
    <name evidence="6" type="ORF">PhCBS80983_g04260</name>
</gene>
<dbReference type="Gene3D" id="1.10.132.20">
    <property type="entry name" value="Ribosome-recycling factor"/>
    <property type="match status" value="1"/>
</dbReference>
<dbReference type="PANTHER" id="PTHR20982:SF3">
    <property type="entry name" value="MITOCHONDRIAL RIBOSOME RECYCLING FACTOR PSEUDO 1"/>
    <property type="match status" value="1"/>
</dbReference>
<evidence type="ECO:0000256" key="3">
    <source>
        <dbReference type="ARBA" id="ARBA00024909"/>
    </source>
</evidence>
<feature type="domain" description="Ribosome recycling factor" evidence="5">
    <location>
        <begin position="107"/>
        <end position="263"/>
    </location>
</feature>
<comment type="function">
    <text evidence="3">Necessary for protein synthesis in mitochondria. Functions as a ribosome recycling factor in mitochondria.</text>
</comment>
<organism evidence="6 7">
    <name type="scientific">Powellomyces hirtus</name>
    <dbReference type="NCBI Taxonomy" id="109895"/>
    <lineage>
        <taxon>Eukaryota</taxon>
        <taxon>Fungi</taxon>
        <taxon>Fungi incertae sedis</taxon>
        <taxon>Chytridiomycota</taxon>
        <taxon>Chytridiomycota incertae sedis</taxon>
        <taxon>Chytridiomycetes</taxon>
        <taxon>Spizellomycetales</taxon>
        <taxon>Powellomycetaceae</taxon>
        <taxon>Powellomyces</taxon>
    </lineage>
</organism>
<proteinExistence type="inferred from homology"/>
<evidence type="ECO:0000313" key="7">
    <source>
        <dbReference type="Proteomes" id="UP000318582"/>
    </source>
</evidence>
<evidence type="ECO:0000256" key="2">
    <source>
        <dbReference type="ARBA" id="ARBA00022917"/>
    </source>
</evidence>